<dbReference type="RefSeq" id="WP_203806274.1">
    <property type="nucleotide sequence ID" value="NZ_BAAAQE010000005.1"/>
</dbReference>
<evidence type="ECO:0008006" key="3">
    <source>
        <dbReference type="Google" id="ProtNLM"/>
    </source>
</evidence>
<evidence type="ECO:0000313" key="1">
    <source>
        <dbReference type="EMBL" id="GID59828.1"/>
    </source>
</evidence>
<accession>A0ABQ3XMU8</accession>
<evidence type="ECO:0000313" key="2">
    <source>
        <dbReference type="Proteomes" id="UP000612282"/>
    </source>
</evidence>
<organism evidence="1 2">
    <name type="scientific">Actinoplanes couchii</name>
    <dbReference type="NCBI Taxonomy" id="403638"/>
    <lineage>
        <taxon>Bacteria</taxon>
        <taxon>Bacillati</taxon>
        <taxon>Actinomycetota</taxon>
        <taxon>Actinomycetes</taxon>
        <taxon>Micromonosporales</taxon>
        <taxon>Micromonosporaceae</taxon>
        <taxon>Actinoplanes</taxon>
    </lineage>
</organism>
<dbReference type="InterPro" id="IPR011989">
    <property type="entry name" value="ARM-like"/>
</dbReference>
<gene>
    <name evidence="1" type="ORF">Aco03nite_082320</name>
</gene>
<dbReference type="InterPro" id="IPR016024">
    <property type="entry name" value="ARM-type_fold"/>
</dbReference>
<sequence length="220" mass="24593">MDDRITRIQTKLTTLPETLGPPLTEHQVTAFEDRCGIRLPEEFRRFTSRRFCSITLIVDTDFLAWYERWLDFVLTGHRDLTWFTDQMAGDETELVTTLATDPDVARRRAAACTFITYPTGGRSLPGTLAEVYPAEPNAVVRGAILRALGAQGDAGRDLLPVALADRDPELRSLAAILMTHHHRDGRSLSPHLREVLTDHLATEQDPSVRGTITGFLGQSR</sequence>
<keyword evidence="2" id="KW-1185">Reference proteome</keyword>
<dbReference type="EMBL" id="BOMG01000102">
    <property type="protein sequence ID" value="GID59828.1"/>
    <property type="molecule type" value="Genomic_DNA"/>
</dbReference>
<reference evidence="1 2" key="1">
    <citation type="submission" date="2021-01" db="EMBL/GenBank/DDBJ databases">
        <title>Whole genome shotgun sequence of Actinoplanes couchii NBRC 106145.</title>
        <authorList>
            <person name="Komaki H."/>
            <person name="Tamura T."/>
        </authorList>
    </citation>
    <scope>NUCLEOTIDE SEQUENCE [LARGE SCALE GENOMIC DNA]</scope>
    <source>
        <strain evidence="1 2">NBRC 106145</strain>
    </source>
</reference>
<dbReference type="Proteomes" id="UP000612282">
    <property type="component" value="Unassembled WGS sequence"/>
</dbReference>
<dbReference type="SUPFAM" id="SSF48371">
    <property type="entry name" value="ARM repeat"/>
    <property type="match status" value="1"/>
</dbReference>
<dbReference type="Gene3D" id="1.25.10.10">
    <property type="entry name" value="Leucine-rich Repeat Variant"/>
    <property type="match status" value="1"/>
</dbReference>
<protein>
    <recommendedName>
        <fullName evidence="3">HEAT repeat domain-containing protein</fullName>
    </recommendedName>
</protein>
<name>A0ABQ3XMU8_9ACTN</name>
<comment type="caution">
    <text evidence="1">The sequence shown here is derived from an EMBL/GenBank/DDBJ whole genome shotgun (WGS) entry which is preliminary data.</text>
</comment>
<proteinExistence type="predicted"/>